<evidence type="ECO:0000259" key="1">
    <source>
        <dbReference type="Pfam" id="PF18734"/>
    </source>
</evidence>
<comment type="caution">
    <text evidence="2">The sequence shown here is derived from an EMBL/GenBank/DDBJ whole genome shotgun (WGS) entry which is preliminary data.</text>
</comment>
<dbReference type="OrthoDB" id="2972844at2"/>
<sequence>MCTSELEQRFIDYRQYLEYEATRVISYATLYRKLYERRADRLEEMNIAPAFFSVTADALFSAVVLWIDKLFDEQAERGIFNFLMFVEHNRKLFAIDQLKRRNNYPDGHWMLNREPITLEAINEHRKKIRNLSCLKSFKIRRDKFHAHFDKVHFFDRKRLSNEAPLNWDDLDSVTELLKNTINHYSAAYDGQLFELQPLNVNDVDYLLDRLHKQKK</sequence>
<reference evidence="2" key="1">
    <citation type="submission" date="2016-01" db="EMBL/GenBank/DDBJ databases">
        <authorList>
            <person name="Peeters C."/>
        </authorList>
    </citation>
    <scope>NUCLEOTIDE SEQUENCE [LARGE SCALE GENOMIC DNA]</scope>
    <source>
        <strain evidence="2">LMG 29323</strain>
    </source>
</reference>
<name>A0A158DZU3_9BURK</name>
<organism evidence="2 3">
    <name type="scientific">Caballeronia pedi</name>
    <dbReference type="NCBI Taxonomy" id="1777141"/>
    <lineage>
        <taxon>Bacteria</taxon>
        <taxon>Pseudomonadati</taxon>
        <taxon>Pseudomonadota</taxon>
        <taxon>Betaproteobacteria</taxon>
        <taxon>Burkholderiales</taxon>
        <taxon>Burkholderiaceae</taxon>
        <taxon>Caballeronia</taxon>
    </lineage>
</organism>
<accession>A0A158DZU3</accession>
<dbReference type="RefSeq" id="WP_061179991.1">
    <property type="nucleotide sequence ID" value="NZ_FCOE02000057.1"/>
</dbReference>
<evidence type="ECO:0000313" key="3">
    <source>
        <dbReference type="Proteomes" id="UP000054911"/>
    </source>
</evidence>
<proteinExistence type="predicted"/>
<feature type="domain" description="HEPN AbiU2-like" evidence="1">
    <location>
        <begin position="9"/>
        <end position="204"/>
    </location>
</feature>
<protein>
    <recommendedName>
        <fullName evidence="1">HEPN AbiU2-like domain-containing protein</fullName>
    </recommendedName>
</protein>
<gene>
    <name evidence="2" type="ORF">AWB80_07802</name>
</gene>
<dbReference type="InterPro" id="IPR040704">
    <property type="entry name" value="HEPN_AbiU2"/>
</dbReference>
<dbReference type="Proteomes" id="UP000054911">
    <property type="component" value="Unassembled WGS sequence"/>
</dbReference>
<evidence type="ECO:0000313" key="2">
    <source>
        <dbReference type="EMBL" id="SAL00165.1"/>
    </source>
</evidence>
<dbReference type="Pfam" id="PF18734">
    <property type="entry name" value="HEPN_AbiU2"/>
    <property type="match status" value="1"/>
</dbReference>
<keyword evidence="3" id="KW-1185">Reference proteome</keyword>
<dbReference type="EMBL" id="FCOE02000057">
    <property type="protein sequence ID" value="SAL00165.1"/>
    <property type="molecule type" value="Genomic_DNA"/>
</dbReference>
<dbReference type="AlphaFoldDB" id="A0A158DZU3"/>